<evidence type="ECO:0000256" key="2">
    <source>
        <dbReference type="ARBA" id="ARBA00022475"/>
    </source>
</evidence>
<organism evidence="7 8">
    <name type="scientific">Alteromonas sediminis</name>
    <dbReference type="NCBI Taxonomy" id="2259342"/>
    <lineage>
        <taxon>Bacteria</taxon>
        <taxon>Pseudomonadati</taxon>
        <taxon>Pseudomonadota</taxon>
        <taxon>Gammaproteobacteria</taxon>
        <taxon>Alteromonadales</taxon>
        <taxon>Alteromonadaceae</taxon>
        <taxon>Alteromonas/Salinimonas group</taxon>
        <taxon>Alteromonas</taxon>
    </lineage>
</organism>
<gene>
    <name evidence="7" type="ORF">DRW07_04035</name>
</gene>
<evidence type="ECO:0000313" key="8">
    <source>
        <dbReference type="Proteomes" id="UP000275281"/>
    </source>
</evidence>
<feature type="transmembrane region" description="Helical" evidence="6">
    <location>
        <begin position="181"/>
        <end position="198"/>
    </location>
</feature>
<dbReference type="PANTHER" id="PTHR30250">
    <property type="entry name" value="PST FAMILY PREDICTED COLANIC ACID TRANSPORTER"/>
    <property type="match status" value="1"/>
</dbReference>
<feature type="transmembrane region" description="Helical" evidence="6">
    <location>
        <begin position="12"/>
        <end position="34"/>
    </location>
</feature>
<keyword evidence="3 6" id="KW-0812">Transmembrane</keyword>
<keyword evidence="2" id="KW-1003">Cell membrane</keyword>
<feature type="transmembrane region" description="Helical" evidence="6">
    <location>
        <begin position="210"/>
        <end position="230"/>
    </location>
</feature>
<feature type="transmembrane region" description="Helical" evidence="6">
    <location>
        <begin position="250"/>
        <end position="270"/>
    </location>
</feature>
<dbReference type="PANTHER" id="PTHR30250:SF11">
    <property type="entry name" value="O-ANTIGEN TRANSPORTER-RELATED"/>
    <property type="match status" value="1"/>
</dbReference>
<feature type="transmembrane region" description="Helical" evidence="6">
    <location>
        <begin position="82"/>
        <end position="103"/>
    </location>
</feature>
<proteinExistence type="predicted"/>
<protein>
    <submittedName>
        <fullName evidence="7">Polysaccharide biosynthesis protein</fullName>
    </submittedName>
</protein>
<dbReference type="Proteomes" id="UP000275281">
    <property type="component" value="Unassembled WGS sequence"/>
</dbReference>
<evidence type="ECO:0000256" key="6">
    <source>
        <dbReference type="SAM" id="Phobius"/>
    </source>
</evidence>
<evidence type="ECO:0000256" key="5">
    <source>
        <dbReference type="ARBA" id="ARBA00023136"/>
    </source>
</evidence>
<dbReference type="GO" id="GO:0005886">
    <property type="term" value="C:plasma membrane"/>
    <property type="evidence" value="ECO:0007669"/>
    <property type="project" value="UniProtKB-SubCell"/>
</dbReference>
<dbReference type="RefSeq" id="WP_124026581.1">
    <property type="nucleotide sequence ID" value="NZ_JBHRSN010000005.1"/>
</dbReference>
<keyword evidence="8" id="KW-1185">Reference proteome</keyword>
<comment type="caution">
    <text evidence="7">The sequence shown here is derived from an EMBL/GenBank/DDBJ whole genome shotgun (WGS) entry which is preliminary data.</text>
</comment>
<dbReference type="Pfam" id="PF01943">
    <property type="entry name" value="Polysacc_synt"/>
    <property type="match status" value="1"/>
</dbReference>
<feature type="transmembrane region" description="Helical" evidence="6">
    <location>
        <begin position="123"/>
        <end position="141"/>
    </location>
</feature>
<dbReference type="EMBL" id="RPOK01000001">
    <property type="protein sequence ID" value="RPJ68580.1"/>
    <property type="molecule type" value="Genomic_DNA"/>
</dbReference>
<evidence type="ECO:0000256" key="4">
    <source>
        <dbReference type="ARBA" id="ARBA00022989"/>
    </source>
</evidence>
<feature type="transmembrane region" description="Helical" evidence="6">
    <location>
        <begin position="383"/>
        <end position="403"/>
    </location>
</feature>
<keyword evidence="4 6" id="KW-1133">Transmembrane helix</keyword>
<name>A0A3N5Y4Q3_9ALTE</name>
<feature type="transmembrane region" description="Helical" evidence="6">
    <location>
        <begin position="415"/>
        <end position="431"/>
    </location>
</feature>
<feature type="transmembrane region" description="Helical" evidence="6">
    <location>
        <begin position="148"/>
        <end position="169"/>
    </location>
</feature>
<dbReference type="AlphaFoldDB" id="A0A3N5Y4Q3"/>
<dbReference type="OrthoDB" id="9815248at2"/>
<sequence length="470" mass="51301">MIHLSKAIQQNAFYALGIVTMKSISLFMLPFVAHALSTEDYGRMELLTSFGAIGAIIVGFGLLNTLFRFAGDMNDKASAQQVAAEIFGINVMVGAVTLLVGLLFSDALDSIIPGELGQYNIKIMVGIIAIEGCIAIPLGWLRMTDKAATFFIVSLLRALLQASLTVLFLKQDKGLTGVMEAGLIAALIQACVLFVIQIKQSGIVFLSNRARGLLIYSYPMVGSGLLGFVLSGLDRWLLTGHMGTAEMATYAMAAKFAMIAALLLQPYLMWWSPRRFQVLNHENGIKKAAQFAALGSVFSMCIAVMVGLIAPILIEFLLPQRYWTASQYVPWLVILVVIKDSAELLNLGCYTGKSTQAQFLINLCGSVFGLVGMWLLIPWFGIWGAIAALITAQLIRLVLYLLISQKNLYLPYPSRRLLLFALVAFSLLIMGTEVQGLLEKTASMIIAFTIMLVALIKSRLLPQRALLVAK</sequence>
<feature type="transmembrane region" description="Helical" evidence="6">
    <location>
        <begin position="359"/>
        <end position="377"/>
    </location>
</feature>
<dbReference type="InterPro" id="IPR050833">
    <property type="entry name" value="Poly_Biosynth_Transport"/>
</dbReference>
<reference evidence="7 8" key="1">
    <citation type="submission" date="2018-11" db="EMBL/GenBank/DDBJ databases">
        <authorList>
            <person name="Ye M.-Q."/>
            <person name="Du Z.-J."/>
        </authorList>
    </citation>
    <scope>NUCLEOTIDE SEQUENCE [LARGE SCALE GENOMIC DNA]</scope>
    <source>
        <strain evidence="7 8">U0105</strain>
    </source>
</reference>
<comment type="subcellular location">
    <subcellularLocation>
        <location evidence="1">Cell membrane</location>
        <topology evidence="1">Multi-pass membrane protein</topology>
    </subcellularLocation>
</comment>
<feature type="transmembrane region" description="Helical" evidence="6">
    <location>
        <begin position="46"/>
        <end position="70"/>
    </location>
</feature>
<evidence type="ECO:0000256" key="3">
    <source>
        <dbReference type="ARBA" id="ARBA00022692"/>
    </source>
</evidence>
<accession>A0A3N5Y4Q3</accession>
<evidence type="ECO:0000313" key="7">
    <source>
        <dbReference type="EMBL" id="RPJ68580.1"/>
    </source>
</evidence>
<evidence type="ECO:0000256" key="1">
    <source>
        <dbReference type="ARBA" id="ARBA00004651"/>
    </source>
</evidence>
<dbReference type="InterPro" id="IPR002797">
    <property type="entry name" value="Polysacc_synth"/>
</dbReference>
<feature type="transmembrane region" description="Helical" evidence="6">
    <location>
        <begin position="291"/>
        <end position="314"/>
    </location>
</feature>
<feature type="transmembrane region" description="Helical" evidence="6">
    <location>
        <begin position="437"/>
        <end position="456"/>
    </location>
</feature>
<keyword evidence="5 6" id="KW-0472">Membrane</keyword>